<evidence type="ECO:0000259" key="1">
    <source>
        <dbReference type="Pfam" id="PF12680"/>
    </source>
</evidence>
<evidence type="ECO:0000313" key="3">
    <source>
        <dbReference type="Proteomes" id="UP000268007"/>
    </source>
</evidence>
<dbReference type="Gene3D" id="3.10.450.50">
    <property type="match status" value="1"/>
</dbReference>
<name>A0A495IVF0_9SPHI</name>
<dbReference type="SUPFAM" id="SSF54427">
    <property type="entry name" value="NTF2-like"/>
    <property type="match status" value="1"/>
</dbReference>
<sequence>MKNISEVVEKLRVALETRNYESYVDCFAEDGVLELPFAVQNSPSRFEGIDNIRERFGEKSQLHSVNKLFELYKVNAVAHQRIDPNTVIVEFDIAGKNIATGDVFSLSSSIAVIRFKEGKIVNHRDYPNTMGLSGAIGLLPQLAASLTR</sequence>
<feature type="domain" description="SnoaL-like" evidence="1">
    <location>
        <begin position="10"/>
        <end position="123"/>
    </location>
</feature>
<evidence type="ECO:0000313" key="2">
    <source>
        <dbReference type="EMBL" id="RKR80737.1"/>
    </source>
</evidence>
<accession>A0A495IVF0</accession>
<dbReference type="RefSeq" id="WP_121196575.1">
    <property type="nucleotide sequence ID" value="NZ_RBKU01000001.1"/>
</dbReference>
<organism evidence="2 3">
    <name type="scientific">Mucilaginibacter gracilis</name>
    <dbReference type="NCBI Taxonomy" id="423350"/>
    <lineage>
        <taxon>Bacteria</taxon>
        <taxon>Pseudomonadati</taxon>
        <taxon>Bacteroidota</taxon>
        <taxon>Sphingobacteriia</taxon>
        <taxon>Sphingobacteriales</taxon>
        <taxon>Sphingobacteriaceae</taxon>
        <taxon>Mucilaginibacter</taxon>
    </lineage>
</organism>
<dbReference type="Pfam" id="PF12680">
    <property type="entry name" value="SnoaL_2"/>
    <property type="match status" value="1"/>
</dbReference>
<dbReference type="Proteomes" id="UP000268007">
    <property type="component" value="Unassembled WGS sequence"/>
</dbReference>
<gene>
    <name evidence="2" type="ORF">BDD43_0870</name>
</gene>
<comment type="caution">
    <text evidence="2">The sequence shown here is derived from an EMBL/GenBank/DDBJ whole genome shotgun (WGS) entry which is preliminary data.</text>
</comment>
<protein>
    <recommendedName>
        <fullName evidence="1">SnoaL-like domain-containing protein</fullName>
    </recommendedName>
</protein>
<dbReference type="AlphaFoldDB" id="A0A495IVF0"/>
<proteinExistence type="predicted"/>
<dbReference type="InterPro" id="IPR032710">
    <property type="entry name" value="NTF2-like_dom_sf"/>
</dbReference>
<dbReference type="EMBL" id="RBKU01000001">
    <property type="protein sequence ID" value="RKR80737.1"/>
    <property type="molecule type" value="Genomic_DNA"/>
</dbReference>
<reference evidence="2 3" key="1">
    <citation type="submission" date="2018-10" db="EMBL/GenBank/DDBJ databases">
        <title>Genomic Encyclopedia of Archaeal and Bacterial Type Strains, Phase II (KMG-II): from individual species to whole genera.</title>
        <authorList>
            <person name="Goeker M."/>
        </authorList>
    </citation>
    <scope>NUCLEOTIDE SEQUENCE [LARGE SCALE GENOMIC DNA]</scope>
    <source>
        <strain evidence="2 3">DSM 18602</strain>
    </source>
</reference>
<dbReference type="OrthoDB" id="2083380at2"/>
<keyword evidence="3" id="KW-1185">Reference proteome</keyword>
<dbReference type="InterPro" id="IPR037401">
    <property type="entry name" value="SnoaL-like"/>
</dbReference>